<dbReference type="OrthoDB" id="2103793at2759"/>
<dbReference type="Pfam" id="PF01459">
    <property type="entry name" value="Porin_3"/>
    <property type="match status" value="1"/>
</dbReference>
<evidence type="ECO:0000256" key="1">
    <source>
        <dbReference type="ARBA" id="ARBA00009624"/>
    </source>
</evidence>
<protein>
    <submittedName>
        <fullName evidence="2">Eukaryotic porin</fullName>
    </submittedName>
</protein>
<dbReference type="InterPro" id="IPR001925">
    <property type="entry name" value="Porin_Euk"/>
</dbReference>
<dbReference type="Proteomes" id="UP000237000">
    <property type="component" value="Unassembled WGS sequence"/>
</dbReference>
<accession>A0A2P5EYD0</accession>
<dbReference type="CDD" id="cd07306">
    <property type="entry name" value="Porin3_VDAC"/>
    <property type="match status" value="1"/>
</dbReference>
<gene>
    <name evidence="2" type="ORF">TorRG33x02_135980</name>
</gene>
<dbReference type="InParanoid" id="A0A2P5EYD0"/>
<reference evidence="3" key="1">
    <citation type="submission" date="2016-06" db="EMBL/GenBank/DDBJ databases">
        <title>Parallel loss of symbiosis genes in relatives of nitrogen-fixing non-legume Parasponia.</title>
        <authorList>
            <person name="Van Velzen R."/>
            <person name="Holmer R."/>
            <person name="Bu F."/>
            <person name="Rutten L."/>
            <person name="Van Zeijl A."/>
            <person name="Liu W."/>
            <person name="Santuari L."/>
            <person name="Cao Q."/>
            <person name="Sharma T."/>
            <person name="Shen D."/>
            <person name="Roswanjaya Y."/>
            <person name="Wardhani T."/>
            <person name="Kalhor M.S."/>
            <person name="Jansen J."/>
            <person name="Van den Hoogen J."/>
            <person name="Gungor B."/>
            <person name="Hartog M."/>
            <person name="Hontelez J."/>
            <person name="Verver J."/>
            <person name="Yang W.-C."/>
            <person name="Schijlen E."/>
            <person name="Repin R."/>
            <person name="Schilthuizen M."/>
            <person name="Schranz E."/>
            <person name="Heidstra R."/>
            <person name="Miyata K."/>
            <person name="Fedorova E."/>
            <person name="Kohlen W."/>
            <person name="Bisseling T."/>
            <person name="Smit S."/>
            <person name="Geurts R."/>
        </authorList>
    </citation>
    <scope>NUCLEOTIDE SEQUENCE [LARGE SCALE GENOMIC DNA]</scope>
    <source>
        <strain evidence="3">cv. RG33-2</strain>
    </source>
</reference>
<dbReference type="PANTHER" id="PTHR11743:SF23">
    <property type="entry name" value="MITOCHONDRIAL OUTER MEMBRANE PROTEIN PORIN 5-RELATED"/>
    <property type="match status" value="1"/>
</dbReference>
<proteinExistence type="inferred from homology"/>
<dbReference type="InterPro" id="IPR023614">
    <property type="entry name" value="Porin_dom_sf"/>
</dbReference>
<evidence type="ECO:0000313" key="2">
    <source>
        <dbReference type="EMBL" id="PON90543.1"/>
    </source>
</evidence>
<dbReference type="GO" id="GO:0008308">
    <property type="term" value="F:voltage-gated monoatomic anion channel activity"/>
    <property type="evidence" value="ECO:0007669"/>
    <property type="project" value="InterPro"/>
</dbReference>
<organism evidence="2 3">
    <name type="scientific">Trema orientale</name>
    <name type="common">Charcoal tree</name>
    <name type="synonym">Celtis orientalis</name>
    <dbReference type="NCBI Taxonomy" id="63057"/>
    <lineage>
        <taxon>Eukaryota</taxon>
        <taxon>Viridiplantae</taxon>
        <taxon>Streptophyta</taxon>
        <taxon>Embryophyta</taxon>
        <taxon>Tracheophyta</taxon>
        <taxon>Spermatophyta</taxon>
        <taxon>Magnoliopsida</taxon>
        <taxon>eudicotyledons</taxon>
        <taxon>Gunneridae</taxon>
        <taxon>Pentapetalae</taxon>
        <taxon>rosids</taxon>
        <taxon>fabids</taxon>
        <taxon>Rosales</taxon>
        <taxon>Cannabaceae</taxon>
        <taxon>Trema</taxon>
    </lineage>
</organism>
<dbReference type="GO" id="GO:0005741">
    <property type="term" value="C:mitochondrial outer membrane"/>
    <property type="evidence" value="ECO:0007669"/>
    <property type="project" value="InterPro"/>
</dbReference>
<sequence length="285" mass="31120">MEKGTRKWPFLLHEFTKKTRDLLITGYDCENRMLQVSTCPVAVPGLTLISTASKNGAKESSGAVRALYKYNKHIGADIQFDSISQISGNLTLNRQFLQSGIAQVTFRFPHYTSSKLNVVYLLPHAAFSMSTALHRFPNFGLSTSIGTSGIDFGMELGITKTSFFGVLNAGLQVTKPSYQATILLTNKGDMLKASYFHNLSKAKKISAAIEMSRCLSTKENTFLAGGSWGIDHLTVVKAKVDNHGKLSTLLQLGLSKKVLLSTSGGFDIKAMDRKPEIGFGITLKL</sequence>
<keyword evidence="3" id="KW-1185">Reference proteome</keyword>
<dbReference type="STRING" id="63057.A0A2P5EYD0"/>
<dbReference type="AlphaFoldDB" id="A0A2P5EYD0"/>
<name>A0A2P5EYD0_TREOI</name>
<dbReference type="InterPro" id="IPR027246">
    <property type="entry name" value="Porin_Euk/Tom40"/>
</dbReference>
<evidence type="ECO:0000313" key="3">
    <source>
        <dbReference type="Proteomes" id="UP000237000"/>
    </source>
</evidence>
<dbReference type="PANTHER" id="PTHR11743">
    <property type="entry name" value="VOLTAGE-DEPENDENT ANION-SELECTIVE CHANNEL"/>
    <property type="match status" value="1"/>
</dbReference>
<comment type="similarity">
    <text evidence="1">Belongs to the eukaryotic mitochondrial porin (TC 1.B.8.1) family.</text>
</comment>
<comment type="caution">
    <text evidence="2">The sequence shown here is derived from an EMBL/GenBank/DDBJ whole genome shotgun (WGS) entry which is preliminary data.</text>
</comment>
<dbReference type="EMBL" id="JXTC01000082">
    <property type="protein sequence ID" value="PON90543.1"/>
    <property type="molecule type" value="Genomic_DNA"/>
</dbReference>
<dbReference type="Gene3D" id="2.40.160.10">
    <property type="entry name" value="Porin"/>
    <property type="match status" value="1"/>
</dbReference>